<evidence type="ECO:0000313" key="3">
    <source>
        <dbReference type="EMBL" id="MCW1883652.1"/>
    </source>
</evidence>
<feature type="domain" description="Glucose/Sorbosone dehydrogenase" evidence="2">
    <location>
        <begin position="44"/>
        <end position="360"/>
    </location>
</feature>
<keyword evidence="1" id="KW-0732">Signal</keyword>
<gene>
    <name evidence="3" type="ORF">OKA04_02860</name>
</gene>
<dbReference type="Proteomes" id="UP001207930">
    <property type="component" value="Unassembled WGS sequence"/>
</dbReference>
<comment type="caution">
    <text evidence="3">The sequence shown here is derived from an EMBL/GenBank/DDBJ whole genome shotgun (WGS) entry which is preliminary data.</text>
</comment>
<dbReference type="RefSeq" id="WP_264499610.1">
    <property type="nucleotide sequence ID" value="NZ_JAPDDS010000001.1"/>
</dbReference>
<reference evidence="3 4" key="1">
    <citation type="submission" date="2022-10" db="EMBL/GenBank/DDBJ databases">
        <title>Luteolibacter flavescens strain MCCC 1K03193, whole genome shotgun sequencing project.</title>
        <authorList>
            <person name="Zhao G."/>
            <person name="Shen L."/>
        </authorList>
    </citation>
    <scope>NUCLEOTIDE SEQUENCE [LARGE SCALE GENOMIC DNA]</scope>
    <source>
        <strain evidence="3 4">MCCC 1K03193</strain>
    </source>
</reference>
<dbReference type="EMBL" id="JAPDDS010000001">
    <property type="protein sequence ID" value="MCW1883652.1"/>
    <property type="molecule type" value="Genomic_DNA"/>
</dbReference>
<dbReference type="InterPro" id="IPR011041">
    <property type="entry name" value="Quinoprot_gluc/sorb_DH_b-prop"/>
</dbReference>
<evidence type="ECO:0000259" key="2">
    <source>
        <dbReference type="Pfam" id="PF07995"/>
    </source>
</evidence>
<sequence length="385" mass="42503">MKVPLLLLALVVAPIPVRAGDVKKATLPGFRYEEIHSGNGMTAIDFDAAGRMFVCEKQGRILLFEPREKGRYAKPSVFADFRDQVNPEGESGLLGIALDPGFAKNRRLYVFYTADDEQRLVRLTADKDFKAAVPGQEVVLLDGLPRQFTNHKAGDIHFHPADPRAIYLVLGDDTKREFAPDLERYHGKLLRLDSSNGKGLRDNPFFDGDVNSIRSRVWAKGFRNPYRFVFVPGKSPDAVYVSENGDGTDRIARVERGADAGWGRHGDKGLINPEDKRTSVLYTTKPCLTSIAVAPKGPFAPSGPVLYAQNWFTKDLMRWKLAGKGLSEMAAIPADNARPFLADHATVHATFGPDGALYLTQTYYSESKGNNHKLSRIVPDVSGGE</sequence>
<accession>A0ABT3FJA6</accession>
<dbReference type="Gene3D" id="2.120.10.30">
    <property type="entry name" value="TolB, C-terminal domain"/>
    <property type="match status" value="1"/>
</dbReference>
<evidence type="ECO:0000313" key="4">
    <source>
        <dbReference type="Proteomes" id="UP001207930"/>
    </source>
</evidence>
<dbReference type="InterPro" id="IPR011042">
    <property type="entry name" value="6-blade_b-propeller_TolB-like"/>
</dbReference>
<dbReference type="SUPFAM" id="SSF50952">
    <property type="entry name" value="Soluble quinoprotein glucose dehydrogenase"/>
    <property type="match status" value="1"/>
</dbReference>
<dbReference type="PANTHER" id="PTHR19328">
    <property type="entry name" value="HEDGEHOG-INTERACTING PROTEIN"/>
    <property type="match status" value="1"/>
</dbReference>
<evidence type="ECO:0000256" key="1">
    <source>
        <dbReference type="SAM" id="SignalP"/>
    </source>
</evidence>
<feature type="chain" id="PRO_5046114195" evidence="1">
    <location>
        <begin position="20"/>
        <end position="385"/>
    </location>
</feature>
<feature type="signal peptide" evidence="1">
    <location>
        <begin position="1"/>
        <end position="19"/>
    </location>
</feature>
<organism evidence="3 4">
    <name type="scientific">Luteolibacter flavescens</name>
    <dbReference type="NCBI Taxonomy" id="1859460"/>
    <lineage>
        <taxon>Bacteria</taxon>
        <taxon>Pseudomonadati</taxon>
        <taxon>Verrucomicrobiota</taxon>
        <taxon>Verrucomicrobiia</taxon>
        <taxon>Verrucomicrobiales</taxon>
        <taxon>Verrucomicrobiaceae</taxon>
        <taxon>Luteolibacter</taxon>
    </lineage>
</organism>
<dbReference type="PANTHER" id="PTHR19328:SF13">
    <property type="entry name" value="HIPL1 PROTEIN"/>
    <property type="match status" value="1"/>
</dbReference>
<dbReference type="Pfam" id="PF07995">
    <property type="entry name" value="GSDH"/>
    <property type="match status" value="1"/>
</dbReference>
<protein>
    <submittedName>
        <fullName evidence="3">PQQ-dependent sugar dehydrogenase</fullName>
    </submittedName>
</protein>
<name>A0ABT3FJA6_9BACT</name>
<keyword evidence="4" id="KW-1185">Reference proteome</keyword>
<proteinExistence type="predicted"/>
<dbReference type="InterPro" id="IPR012938">
    <property type="entry name" value="Glc/Sorbosone_DH"/>
</dbReference>